<accession>A0A8K0JH39</accession>
<evidence type="ECO:0000256" key="11">
    <source>
        <dbReference type="ARBA" id="ARBA00023136"/>
    </source>
</evidence>
<evidence type="ECO:0000256" key="9">
    <source>
        <dbReference type="ARBA" id="ARBA00022989"/>
    </source>
</evidence>
<evidence type="ECO:0000256" key="12">
    <source>
        <dbReference type="ARBA" id="ARBA00060084"/>
    </source>
</evidence>
<protein>
    <recommendedName>
        <fullName evidence="15">THIF-type NAD/FAD binding fold domain-containing protein</fullName>
    </recommendedName>
</protein>
<evidence type="ECO:0000256" key="6">
    <source>
        <dbReference type="ARBA" id="ARBA00022741"/>
    </source>
</evidence>
<comment type="caution">
    <text evidence="16">The sequence shown here is derived from an EMBL/GenBank/DDBJ whole genome shotgun (WGS) entry which is preliminary data.</text>
</comment>
<dbReference type="InterPro" id="IPR000594">
    <property type="entry name" value="ThiF_NAD_FAD-bd"/>
</dbReference>
<keyword evidence="9 14" id="KW-1133">Transmembrane helix</keyword>
<dbReference type="GO" id="GO:0005524">
    <property type="term" value="F:ATP binding"/>
    <property type="evidence" value="ECO:0007669"/>
    <property type="project" value="UniProtKB-KW"/>
</dbReference>
<reference evidence="16" key="1">
    <citation type="submission" date="2020-04" db="EMBL/GenBank/DDBJ databases">
        <title>Analysis of mating type loci in Filobasidium floriforme.</title>
        <authorList>
            <person name="Nowrousian M."/>
        </authorList>
    </citation>
    <scope>NUCLEOTIDE SEQUENCE</scope>
    <source>
        <strain evidence="16">CBS 6242</strain>
    </source>
</reference>
<dbReference type="SUPFAM" id="SSF69572">
    <property type="entry name" value="Activating enzymes of the ubiquitin-like proteins"/>
    <property type="match status" value="1"/>
</dbReference>
<evidence type="ECO:0000256" key="2">
    <source>
        <dbReference type="ARBA" id="ARBA00004294"/>
    </source>
</evidence>
<dbReference type="Pfam" id="PF00899">
    <property type="entry name" value="ThiF"/>
    <property type="match status" value="1"/>
</dbReference>
<dbReference type="GO" id="GO:0005741">
    <property type="term" value="C:mitochondrial outer membrane"/>
    <property type="evidence" value="ECO:0007669"/>
    <property type="project" value="UniProtKB-SubCell"/>
</dbReference>
<dbReference type="InterPro" id="IPR035985">
    <property type="entry name" value="Ubiquitin-activating_enz"/>
</dbReference>
<keyword evidence="8" id="KW-0067">ATP-binding</keyword>
<dbReference type="GO" id="GO:0008641">
    <property type="term" value="F:ubiquitin-like modifier activating enzyme activity"/>
    <property type="evidence" value="ECO:0007669"/>
    <property type="project" value="InterPro"/>
</dbReference>
<evidence type="ECO:0000256" key="1">
    <source>
        <dbReference type="ARBA" id="ARBA00004225"/>
    </source>
</evidence>
<dbReference type="AlphaFoldDB" id="A0A8K0JH39"/>
<organism evidence="16 17">
    <name type="scientific">Filobasidium floriforme</name>
    <dbReference type="NCBI Taxonomy" id="5210"/>
    <lineage>
        <taxon>Eukaryota</taxon>
        <taxon>Fungi</taxon>
        <taxon>Dikarya</taxon>
        <taxon>Basidiomycota</taxon>
        <taxon>Agaricomycotina</taxon>
        <taxon>Tremellomycetes</taxon>
        <taxon>Filobasidiales</taxon>
        <taxon>Filobasidiaceae</taxon>
        <taxon>Filobasidium</taxon>
    </lineage>
</organism>
<evidence type="ECO:0000256" key="10">
    <source>
        <dbReference type="ARBA" id="ARBA00023128"/>
    </source>
</evidence>
<gene>
    <name evidence="16" type="ORF">FFLO_06249</name>
</gene>
<dbReference type="Proteomes" id="UP000812966">
    <property type="component" value="Unassembled WGS sequence"/>
</dbReference>
<dbReference type="OrthoDB" id="10265862at2759"/>
<feature type="region of interest" description="Disordered" evidence="13">
    <location>
        <begin position="50"/>
        <end position="82"/>
    </location>
</feature>
<proteinExistence type="inferred from homology"/>
<dbReference type="PANTHER" id="PTHR43267">
    <property type="entry name" value="TRNA THREONYLCARBAMOYLADENOSINE DEHYDRATASE"/>
    <property type="match status" value="1"/>
</dbReference>
<keyword evidence="17" id="KW-1185">Reference proteome</keyword>
<dbReference type="PANTHER" id="PTHR43267:SF2">
    <property type="entry name" value="TRNA THREONYLCARBAMOYLADENOSINE DEHYDRATASE 1-RELATED"/>
    <property type="match status" value="1"/>
</dbReference>
<name>A0A8K0JH39_9TREE</name>
<evidence type="ECO:0000256" key="4">
    <source>
        <dbReference type="ARBA" id="ARBA00022598"/>
    </source>
</evidence>
<keyword evidence="10" id="KW-0496">Mitochondrion</keyword>
<sequence>MSSSNISLRQTIALTAVGTALVTTGAIIGGQAIRRYARTEKLKESVYEDFKESDEPWTSGPGNGDVDLSLTDNGPVRTDPSQREWEKGQFDEDLIREQLSRNYSFLGEEGMAKLRNSYVVIVGCGGVGSWCALMLLRSGVERLLLIDFDMTTLSSLNRHAAATMEDVGTPKVEATRKYLKKIAPWARIDTKVGLWKKGEASESWLEGADWVVDAIDNVPTKVDLLAHCHKKNIKVFASMGAGAKSDPTRIQIADISNTYEDPLAKQIRVRLRKLGVTHGIPVVYSFEVPGEIKLLPLPDEEFEKGKTTELSPFDDFRVRILPVLGPLPSIFGLHAATFIMMDLAGKPLEQALPVKHRWKLYDRLERGLAAKETKLTSDPTMSKRCPLNPDDIAYIFEDLNLGRSSLPPHHVQTKPALVRWYKDQPVSSWNCAVMSYEEADKHLEQVLMGSSTGEELWGKEAERAMQKRAQEAKRVFEWRLS</sequence>
<evidence type="ECO:0000256" key="14">
    <source>
        <dbReference type="SAM" id="Phobius"/>
    </source>
</evidence>
<comment type="subcellular location">
    <subcellularLocation>
        <location evidence="1">Mitochondrion membrane</location>
        <topology evidence="1">Multi-pass membrane protein</topology>
    </subcellularLocation>
    <subcellularLocation>
        <location evidence="2">Mitochondrion outer membrane</location>
    </subcellularLocation>
</comment>
<dbReference type="CDD" id="cd00755">
    <property type="entry name" value="YgdL_like"/>
    <property type="match status" value="1"/>
</dbReference>
<evidence type="ECO:0000259" key="15">
    <source>
        <dbReference type="Pfam" id="PF00899"/>
    </source>
</evidence>
<dbReference type="FunFam" id="3.40.50.720:FF:000125">
    <property type="entry name" value="tRNA threonylcarbamoyladenosine dehydratase 2-like"/>
    <property type="match status" value="1"/>
</dbReference>
<keyword evidence="11 14" id="KW-0472">Membrane</keyword>
<feature type="transmembrane region" description="Helical" evidence="14">
    <location>
        <begin position="12"/>
        <end position="33"/>
    </location>
</feature>
<evidence type="ECO:0000256" key="7">
    <source>
        <dbReference type="ARBA" id="ARBA00022787"/>
    </source>
</evidence>
<comment type="function">
    <text evidence="12">Catalyzes the ATP-dependent dehydration of threonylcarbamoyladenosine at position 37 (t(6)A37) to form cyclic t(6)A37 (ct(6)A37) in tRNAs that read codons beginning with adenine.</text>
</comment>
<evidence type="ECO:0000313" key="16">
    <source>
        <dbReference type="EMBL" id="KAG7528309.1"/>
    </source>
</evidence>
<dbReference type="GO" id="GO:0061503">
    <property type="term" value="F:tRNA threonylcarbamoyladenosine dehydratase"/>
    <property type="evidence" value="ECO:0007669"/>
    <property type="project" value="TreeGrafter"/>
</dbReference>
<dbReference type="EMBL" id="JABELV010000191">
    <property type="protein sequence ID" value="KAG7528309.1"/>
    <property type="molecule type" value="Genomic_DNA"/>
</dbReference>
<evidence type="ECO:0000313" key="17">
    <source>
        <dbReference type="Proteomes" id="UP000812966"/>
    </source>
</evidence>
<evidence type="ECO:0000256" key="3">
    <source>
        <dbReference type="ARBA" id="ARBA00009919"/>
    </source>
</evidence>
<feature type="transmembrane region" description="Helical" evidence="14">
    <location>
        <begin position="118"/>
        <end position="136"/>
    </location>
</feature>
<dbReference type="Gene3D" id="3.40.50.720">
    <property type="entry name" value="NAD(P)-binding Rossmann-like Domain"/>
    <property type="match status" value="1"/>
</dbReference>
<evidence type="ECO:0000256" key="13">
    <source>
        <dbReference type="SAM" id="MobiDB-lite"/>
    </source>
</evidence>
<keyword evidence="7" id="KW-1000">Mitochondrion outer membrane</keyword>
<evidence type="ECO:0000256" key="5">
    <source>
        <dbReference type="ARBA" id="ARBA00022692"/>
    </source>
</evidence>
<keyword evidence="4" id="KW-0436">Ligase</keyword>
<dbReference type="GO" id="GO:0061504">
    <property type="term" value="P:cyclic threonylcarbamoyladenosine biosynthetic process"/>
    <property type="evidence" value="ECO:0007669"/>
    <property type="project" value="TreeGrafter"/>
</dbReference>
<keyword evidence="6" id="KW-0547">Nucleotide-binding</keyword>
<keyword evidence="5 14" id="KW-0812">Transmembrane</keyword>
<dbReference type="InterPro" id="IPR045886">
    <property type="entry name" value="ThiF/MoeB/HesA"/>
</dbReference>
<comment type="similarity">
    <text evidence="3">Belongs to the HesA/MoeB/ThiF family.</text>
</comment>
<evidence type="ECO:0000256" key="8">
    <source>
        <dbReference type="ARBA" id="ARBA00022840"/>
    </source>
</evidence>
<feature type="domain" description="THIF-type NAD/FAD binding fold" evidence="15">
    <location>
        <begin position="100"/>
        <end position="350"/>
    </location>
</feature>